<dbReference type="EMBL" id="AEUN01000214">
    <property type="protein sequence ID" value="EHJ08603.1"/>
    <property type="molecule type" value="Genomic_DNA"/>
</dbReference>
<evidence type="ECO:0000259" key="7">
    <source>
        <dbReference type="PROSITE" id="PS50893"/>
    </source>
</evidence>
<dbReference type="GO" id="GO:0005524">
    <property type="term" value="F:ATP binding"/>
    <property type="evidence" value="ECO:0007669"/>
    <property type="project" value="UniProtKB-KW"/>
</dbReference>
<dbReference type="CDD" id="cd03293">
    <property type="entry name" value="ABC_NrtD_SsuB_transporters"/>
    <property type="match status" value="1"/>
</dbReference>
<dbReference type="InterPro" id="IPR003439">
    <property type="entry name" value="ABC_transporter-like_ATP-bd"/>
</dbReference>
<comment type="subcellular location">
    <subcellularLocation>
        <location evidence="1">Cell membrane</location>
        <topology evidence="1">Peripheral membrane protein</topology>
    </subcellularLocation>
</comment>
<dbReference type="RefSeq" id="WP_002462489.1">
    <property type="nucleotide sequence ID" value="NZ_AEUN01000214.1"/>
</dbReference>
<proteinExistence type="predicted"/>
<keyword evidence="5 8" id="KW-0067">ATP-binding</keyword>
<evidence type="ECO:0000256" key="3">
    <source>
        <dbReference type="ARBA" id="ARBA00022475"/>
    </source>
</evidence>
<dbReference type="Gene3D" id="3.40.50.300">
    <property type="entry name" value="P-loop containing nucleotide triphosphate hydrolases"/>
    <property type="match status" value="1"/>
</dbReference>
<dbReference type="Pfam" id="PF00005">
    <property type="entry name" value="ABC_tran"/>
    <property type="match status" value="1"/>
</dbReference>
<dbReference type="GO" id="GO:0016887">
    <property type="term" value="F:ATP hydrolysis activity"/>
    <property type="evidence" value="ECO:0007669"/>
    <property type="project" value="InterPro"/>
</dbReference>
<protein>
    <submittedName>
        <fullName evidence="8">Putative ABC transporter ATP-binding protein</fullName>
    </submittedName>
</protein>
<keyword evidence="2" id="KW-0813">Transport</keyword>
<evidence type="ECO:0000313" key="9">
    <source>
        <dbReference type="Proteomes" id="UP000005413"/>
    </source>
</evidence>
<keyword evidence="6" id="KW-0472">Membrane</keyword>
<dbReference type="OrthoDB" id="9802264at2"/>
<keyword evidence="4" id="KW-0547">Nucleotide-binding</keyword>
<evidence type="ECO:0000313" key="8">
    <source>
        <dbReference type="EMBL" id="EHJ08603.1"/>
    </source>
</evidence>
<evidence type="ECO:0000256" key="1">
    <source>
        <dbReference type="ARBA" id="ARBA00004202"/>
    </source>
</evidence>
<dbReference type="PATRIC" id="fig|911238.3.peg.557"/>
<dbReference type="Proteomes" id="UP000005413">
    <property type="component" value="Unassembled WGS sequence"/>
</dbReference>
<dbReference type="InterPro" id="IPR050166">
    <property type="entry name" value="ABC_transporter_ATP-bind"/>
</dbReference>
<comment type="caution">
    <text evidence="8">The sequence shown here is derived from an EMBL/GenBank/DDBJ whole genome shotgun (WGS) entry which is preliminary data.</text>
</comment>
<keyword evidence="3" id="KW-1003">Cell membrane</keyword>
<gene>
    <name evidence="8" type="ORF">SS7213T_03305</name>
</gene>
<dbReference type="AlphaFoldDB" id="G5JGT8"/>
<feature type="domain" description="ABC transporter" evidence="7">
    <location>
        <begin position="2"/>
        <end position="225"/>
    </location>
</feature>
<name>G5JGT8_9STAP</name>
<evidence type="ECO:0000256" key="6">
    <source>
        <dbReference type="ARBA" id="ARBA00023136"/>
    </source>
</evidence>
<dbReference type="InterPro" id="IPR027417">
    <property type="entry name" value="P-loop_NTPase"/>
</dbReference>
<evidence type="ECO:0000256" key="4">
    <source>
        <dbReference type="ARBA" id="ARBA00022741"/>
    </source>
</evidence>
<reference evidence="8 9" key="1">
    <citation type="journal article" date="2012" name="BMC Genomics">
        <title>Comparative genomic analysis of the genus Staphylococcus including Staphylococcus aureus and its newly described sister species Staphylococcus simiae.</title>
        <authorList>
            <person name="Suzuki H."/>
            <person name="Lefebure T."/>
            <person name="Pavinski Bitar P."/>
            <person name="Stanhope M.J."/>
        </authorList>
    </citation>
    <scope>NUCLEOTIDE SEQUENCE [LARGE SCALE GENOMIC DNA]</scope>
    <source>
        <strain evidence="8 9">CCM 7213</strain>
    </source>
</reference>
<accession>G5JGT8</accession>
<dbReference type="InterPro" id="IPR003593">
    <property type="entry name" value="AAA+_ATPase"/>
</dbReference>
<dbReference type="PROSITE" id="PS50893">
    <property type="entry name" value="ABC_TRANSPORTER_2"/>
    <property type="match status" value="1"/>
</dbReference>
<sequence>MINIHQLQHCFGSHRVIDDFNLTINEGEIVTFIGKSGCGKSTLLNIIGGFITPTSGDVMIDNKLKQSPSPDCLMIFQQHNLLPWKNIIDNVRLGLTSKVSDDYIDGHLASVELHGKGHQFPEQLSGGMKQRVAICRAQVHQPKVILMDEPLGALDAFTRYKLQDQLIQLKKQTTATMILVTHDIDEALYLSDRIVLLGEGCRIINQYTISDTQPRNRNDSHLLKIRNDIMEEFALIHHAVEPEYYL</sequence>
<keyword evidence="9" id="KW-1185">Reference proteome</keyword>
<dbReference type="PANTHER" id="PTHR42788">
    <property type="entry name" value="TAURINE IMPORT ATP-BINDING PROTEIN-RELATED"/>
    <property type="match status" value="1"/>
</dbReference>
<dbReference type="SMART" id="SM00382">
    <property type="entry name" value="AAA"/>
    <property type="match status" value="1"/>
</dbReference>
<dbReference type="PANTHER" id="PTHR42788:SF7">
    <property type="entry name" value="NITRATE ABC TRANSPORTER ATP-BINDING PROTEIN"/>
    <property type="match status" value="1"/>
</dbReference>
<evidence type="ECO:0000256" key="5">
    <source>
        <dbReference type="ARBA" id="ARBA00022840"/>
    </source>
</evidence>
<evidence type="ECO:0000256" key="2">
    <source>
        <dbReference type="ARBA" id="ARBA00022448"/>
    </source>
</evidence>
<organism evidence="8 9">
    <name type="scientific">Staphylococcus simiae CCM 7213 = CCUG 51256</name>
    <dbReference type="NCBI Taxonomy" id="911238"/>
    <lineage>
        <taxon>Bacteria</taxon>
        <taxon>Bacillati</taxon>
        <taxon>Bacillota</taxon>
        <taxon>Bacilli</taxon>
        <taxon>Bacillales</taxon>
        <taxon>Staphylococcaceae</taxon>
        <taxon>Staphylococcus</taxon>
    </lineage>
</organism>
<dbReference type="GO" id="GO:0005886">
    <property type="term" value="C:plasma membrane"/>
    <property type="evidence" value="ECO:0007669"/>
    <property type="project" value="UniProtKB-SubCell"/>
</dbReference>
<dbReference type="SUPFAM" id="SSF52540">
    <property type="entry name" value="P-loop containing nucleoside triphosphate hydrolases"/>
    <property type="match status" value="1"/>
</dbReference>